<dbReference type="InterPro" id="IPR013525">
    <property type="entry name" value="ABC2_TM"/>
</dbReference>
<keyword evidence="3 5" id="KW-1133">Transmembrane helix</keyword>
<evidence type="ECO:0000256" key="4">
    <source>
        <dbReference type="ARBA" id="ARBA00023136"/>
    </source>
</evidence>
<dbReference type="GO" id="GO:0016020">
    <property type="term" value="C:membrane"/>
    <property type="evidence" value="ECO:0007669"/>
    <property type="project" value="UniProtKB-SubCell"/>
</dbReference>
<evidence type="ECO:0000313" key="7">
    <source>
        <dbReference type="EMBL" id="GEN31416.1"/>
    </source>
</evidence>
<reference evidence="7 8" key="1">
    <citation type="submission" date="2019-07" db="EMBL/GenBank/DDBJ databases">
        <title>Whole genome shotgun sequence of Cerasibacillus quisquiliarum NBRC 102429.</title>
        <authorList>
            <person name="Hosoyama A."/>
            <person name="Uohara A."/>
            <person name="Ohji S."/>
            <person name="Ichikawa N."/>
        </authorList>
    </citation>
    <scope>NUCLEOTIDE SEQUENCE [LARGE SCALE GENOMIC DNA]</scope>
    <source>
        <strain evidence="7 8">NBRC 102429</strain>
    </source>
</reference>
<dbReference type="EMBL" id="BJXW01000015">
    <property type="protein sequence ID" value="GEN31416.1"/>
    <property type="molecule type" value="Genomic_DNA"/>
</dbReference>
<sequence>MKLFLFESKKIIKNKTTWVLLMLSILAVIGIYLINLSLANSVQKKVTNHNDFLIDLYQQDQVDWEIKKKEAQRTKDEEVLEEATFMEEHARSTHEHYLMMKEAYQNEDWKKIFQHELKQLKLFAYPPPEEPADAYFENQEITNFTLRASYEEVKYMLENDIQPFMQNITTNMYLPTIYDSFSGRTLALWQEETKRYGREGIYYLYQLIQSFYIPIMILVGCFIFGNTFSSDTKKNNHIRFYQVLPLHRTKLFFTKYVTGYLGLLLFVLIMLGVPIAVGTMMHGFGDLKYPILVYDGYTTEYMNRNIVEDTFHFIPLQKYLAQTLVLAIVMSLLIYTMYFLVSQFIKEPIFNMIIVGILTFVGTLISHPYNPFSYLDIDKVITHEIQLQTWNTDFTLSTGIVITLLLSFVFKILNYIRFMYKSI</sequence>
<evidence type="ECO:0000259" key="6">
    <source>
        <dbReference type="Pfam" id="PF12698"/>
    </source>
</evidence>
<dbReference type="RefSeq" id="WP_146937585.1">
    <property type="nucleotide sequence ID" value="NZ_BJXW01000015.1"/>
</dbReference>
<feature type="transmembrane region" description="Helical" evidence="5">
    <location>
        <begin position="348"/>
        <end position="369"/>
    </location>
</feature>
<accession>A0A511UXP9</accession>
<gene>
    <name evidence="7" type="ORF">CQU01_16540</name>
</gene>
<name>A0A511UXP9_9BACI</name>
<feature type="transmembrane region" description="Helical" evidence="5">
    <location>
        <begin position="211"/>
        <end position="229"/>
    </location>
</feature>
<feature type="transmembrane region" description="Helical" evidence="5">
    <location>
        <begin position="257"/>
        <end position="277"/>
    </location>
</feature>
<feature type="transmembrane region" description="Helical" evidence="5">
    <location>
        <begin position="394"/>
        <end position="413"/>
    </location>
</feature>
<keyword evidence="2 5" id="KW-0812">Transmembrane</keyword>
<comment type="caution">
    <text evidence="7">The sequence shown here is derived from an EMBL/GenBank/DDBJ whole genome shotgun (WGS) entry which is preliminary data.</text>
</comment>
<dbReference type="OrthoDB" id="2716697at2"/>
<feature type="transmembrane region" description="Helical" evidence="5">
    <location>
        <begin position="18"/>
        <end position="38"/>
    </location>
</feature>
<dbReference type="PANTHER" id="PTHR37305">
    <property type="entry name" value="INTEGRAL MEMBRANE PROTEIN-RELATED"/>
    <property type="match status" value="1"/>
</dbReference>
<organism evidence="7 8">
    <name type="scientific">Cerasibacillus quisquiliarum</name>
    <dbReference type="NCBI Taxonomy" id="227865"/>
    <lineage>
        <taxon>Bacteria</taxon>
        <taxon>Bacillati</taxon>
        <taxon>Bacillota</taxon>
        <taxon>Bacilli</taxon>
        <taxon>Bacillales</taxon>
        <taxon>Bacillaceae</taxon>
        <taxon>Cerasibacillus</taxon>
    </lineage>
</organism>
<proteinExistence type="predicted"/>
<evidence type="ECO:0000313" key="8">
    <source>
        <dbReference type="Proteomes" id="UP000321491"/>
    </source>
</evidence>
<comment type="subcellular location">
    <subcellularLocation>
        <location evidence="1">Membrane</location>
        <topology evidence="1">Multi-pass membrane protein</topology>
    </subcellularLocation>
</comment>
<evidence type="ECO:0000256" key="3">
    <source>
        <dbReference type="ARBA" id="ARBA00022989"/>
    </source>
</evidence>
<feature type="transmembrane region" description="Helical" evidence="5">
    <location>
        <begin position="319"/>
        <end position="341"/>
    </location>
</feature>
<feature type="domain" description="ABC-2 type transporter transmembrane" evidence="6">
    <location>
        <begin position="17"/>
        <end position="366"/>
    </location>
</feature>
<dbReference type="Pfam" id="PF12698">
    <property type="entry name" value="ABC2_membrane_3"/>
    <property type="match status" value="1"/>
</dbReference>
<keyword evidence="8" id="KW-1185">Reference proteome</keyword>
<evidence type="ECO:0000256" key="5">
    <source>
        <dbReference type="SAM" id="Phobius"/>
    </source>
</evidence>
<keyword evidence="4 5" id="KW-0472">Membrane</keyword>
<dbReference type="Proteomes" id="UP000321491">
    <property type="component" value="Unassembled WGS sequence"/>
</dbReference>
<protein>
    <recommendedName>
        <fullName evidence="6">ABC-2 type transporter transmembrane domain-containing protein</fullName>
    </recommendedName>
</protein>
<evidence type="ECO:0000256" key="1">
    <source>
        <dbReference type="ARBA" id="ARBA00004141"/>
    </source>
</evidence>
<evidence type="ECO:0000256" key="2">
    <source>
        <dbReference type="ARBA" id="ARBA00022692"/>
    </source>
</evidence>
<dbReference type="AlphaFoldDB" id="A0A511UXP9"/>
<dbReference type="PANTHER" id="PTHR37305:SF1">
    <property type="entry name" value="MEMBRANE PROTEIN"/>
    <property type="match status" value="1"/>
</dbReference>
<dbReference type="GO" id="GO:0140359">
    <property type="term" value="F:ABC-type transporter activity"/>
    <property type="evidence" value="ECO:0007669"/>
    <property type="project" value="InterPro"/>
</dbReference>